<organism evidence="2">
    <name type="scientific">Arundo donax</name>
    <name type="common">Giant reed</name>
    <name type="synonym">Donax arundinaceus</name>
    <dbReference type="NCBI Taxonomy" id="35708"/>
    <lineage>
        <taxon>Eukaryota</taxon>
        <taxon>Viridiplantae</taxon>
        <taxon>Streptophyta</taxon>
        <taxon>Embryophyta</taxon>
        <taxon>Tracheophyta</taxon>
        <taxon>Spermatophyta</taxon>
        <taxon>Magnoliopsida</taxon>
        <taxon>Liliopsida</taxon>
        <taxon>Poales</taxon>
        <taxon>Poaceae</taxon>
        <taxon>PACMAD clade</taxon>
        <taxon>Arundinoideae</taxon>
        <taxon>Arundineae</taxon>
        <taxon>Arundo</taxon>
    </lineage>
</organism>
<accession>A0A0A8XS59</accession>
<protein>
    <submittedName>
        <fullName evidence="2">Uncharacterized protein</fullName>
    </submittedName>
</protein>
<proteinExistence type="predicted"/>
<reference evidence="2" key="1">
    <citation type="submission" date="2014-09" db="EMBL/GenBank/DDBJ databases">
        <authorList>
            <person name="Magalhaes I.L.F."/>
            <person name="Oliveira U."/>
            <person name="Santos F.R."/>
            <person name="Vidigal T.H.D.A."/>
            <person name="Brescovit A.D."/>
            <person name="Santos A.J."/>
        </authorList>
    </citation>
    <scope>NUCLEOTIDE SEQUENCE</scope>
    <source>
        <tissue evidence="2">Shoot tissue taken approximately 20 cm above the soil surface</tissue>
    </source>
</reference>
<dbReference type="EMBL" id="GBRH01283348">
    <property type="protein sequence ID" value="JAD14547.1"/>
    <property type="molecule type" value="Transcribed_RNA"/>
</dbReference>
<evidence type="ECO:0000256" key="1">
    <source>
        <dbReference type="SAM" id="MobiDB-lite"/>
    </source>
</evidence>
<name>A0A0A8XS59_ARUDO</name>
<feature type="compositionally biased region" description="Low complexity" evidence="1">
    <location>
        <begin position="12"/>
        <end position="41"/>
    </location>
</feature>
<reference evidence="2" key="2">
    <citation type="journal article" date="2015" name="Data Brief">
        <title>Shoot transcriptome of the giant reed, Arundo donax.</title>
        <authorList>
            <person name="Barrero R.A."/>
            <person name="Guerrero F.D."/>
            <person name="Moolhuijzen P."/>
            <person name="Goolsby J.A."/>
            <person name="Tidwell J."/>
            <person name="Bellgard S.E."/>
            <person name="Bellgard M.I."/>
        </authorList>
    </citation>
    <scope>NUCLEOTIDE SEQUENCE</scope>
    <source>
        <tissue evidence="2">Shoot tissue taken approximately 20 cm above the soil surface</tissue>
    </source>
</reference>
<sequence>MNGRRLLKLRRGTGSTRLLAPDASPLASQSLPSSAGSSARRSSLFPAGTEIRSSEFWLLTVLVLLLLQRARSTLTGALSGA</sequence>
<feature type="region of interest" description="Disordered" evidence="1">
    <location>
        <begin position="1"/>
        <end position="41"/>
    </location>
</feature>
<feature type="compositionally biased region" description="Basic residues" evidence="1">
    <location>
        <begin position="1"/>
        <end position="11"/>
    </location>
</feature>
<evidence type="ECO:0000313" key="2">
    <source>
        <dbReference type="EMBL" id="JAD14547.1"/>
    </source>
</evidence>
<dbReference type="AlphaFoldDB" id="A0A0A8XS59"/>